<evidence type="ECO:0000256" key="1">
    <source>
        <dbReference type="ARBA" id="ARBA00022670"/>
    </source>
</evidence>
<evidence type="ECO:0000313" key="10">
    <source>
        <dbReference type="Proteomes" id="UP000191112"/>
    </source>
</evidence>
<sequence length="430" mass="50567">MKKLYIIVFLLLLKLFSAQNFKIDTADYAKRKAFLELYKTRGEQFNKALKKKYSGQEARELVNVFTNFQKSVTEDIKDKMYSFDDRFVSYTKDRVNYIASKNPTIPTDFSILIAKDNEPNAYNFGDKTLVVNLGLFAFLNNEFEFDAIISHELAHQTLEHTIKKLIAKLNNDKDKKLEVSNLKRSGNRYDKAFELYKSLLYSNMKQRRKNEISADSLGFSYYKTTGLPIANYVQSLQLLKDFDDKKEDSIDVSIYKKVFNIPTQSFKEDWLKMEDFSKYNYKHYQEKVSQDSLKTHPDLEFRINLLKKNYPELATSNLNSQASPQFSLLSNLAKERLIPNFIESEKYGQGIYNCLAILEDNPDHKATKYYLGLLFNKIYDARKTYTLNRYLDKIEPTKQSRSYQQFLSFMWNLGVDEIKNIGQYYEKSEN</sequence>
<dbReference type="PANTHER" id="PTHR22726:SF1">
    <property type="entry name" value="METALLOENDOPEPTIDASE OMA1, MITOCHONDRIAL"/>
    <property type="match status" value="1"/>
</dbReference>
<dbReference type="InterPro" id="IPR001915">
    <property type="entry name" value="Peptidase_M48"/>
</dbReference>
<evidence type="ECO:0000256" key="7">
    <source>
        <dbReference type="SAM" id="SignalP"/>
    </source>
</evidence>
<dbReference type="InterPro" id="IPR051156">
    <property type="entry name" value="Mito/Outer_Membr_Metalloprot"/>
</dbReference>
<dbReference type="AlphaFoldDB" id="A0A1T5FW26"/>
<dbReference type="GO" id="GO:0051603">
    <property type="term" value="P:proteolysis involved in protein catabolic process"/>
    <property type="evidence" value="ECO:0007669"/>
    <property type="project" value="TreeGrafter"/>
</dbReference>
<keyword evidence="10" id="KW-1185">Reference proteome</keyword>
<keyword evidence="5 6" id="KW-0482">Metalloprotease</keyword>
<gene>
    <name evidence="9" type="ORF">SAMN05660477_02354</name>
</gene>
<keyword evidence="1 6" id="KW-0645">Protease</keyword>
<evidence type="ECO:0000256" key="2">
    <source>
        <dbReference type="ARBA" id="ARBA00022723"/>
    </source>
</evidence>
<keyword evidence="4 6" id="KW-0862">Zinc</keyword>
<keyword evidence="7" id="KW-0732">Signal</keyword>
<evidence type="ECO:0000256" key="4">
    <source>
        <dbReference type="ARBA" id="ARBA00022833"/>
    </source>
</evidence>
<reference evidence="9 10" key="1">
    <citation type="submission" date="2017-02" db="EMBL/GenBank/DDBJ databases">
        <authorList>
            <person name="Peterson S.W."/>
        </authorList>
    </citation>
    <scope>NUCLEOTIDE SEQUENCE [LARGE SCALE GENOMIC DNA]</scope>
    <source>
        <strain evidence="9 10">DSM 22323</strain>
    </source>
</reference>
<keyword evidence="2" id="KW-0479">Metal-binding</keyword>
<feature type="domain" description="Peptidase M48" evidence="8">
    <location>
        <begin position="111"/>
        <end position="308"/>
    </location>
</feature>
<keyword evidence="3 6" id="KW-0378">Hydrolase</keyword>
<evidence type="ECO:0000256" key="3">
    <source>
        <dbReference type="ARBA" id="ARBA00022801"/>
    </source>
</evidence>
<dbReference type="GO" id="GO:0046872">
    <property type="term" value="F:metal ion binding"/>
    <property type="evidence" value="ECO:0007669"/>
    <property type="project" value="UniProtKB-KW"/>
</dbReference>
<protein>
    <submittedName>
        <fullName evidence="9">Peptidase family M48</fullName>
    </submittedName>
</protein>
<dbReference type="OrthoDB" id="910748at2"/>
<name>A0A1T5FW26_9FLAO</name>
<dbReference type="PANTHER" id="PTHR22726">
    <property type="entry name" value="METALLOENDOPEPTIDASE OMA1"/>
    <property type="match status" value="1"/>
</dbReference>
<feature type="chain" id="PRO_5012459518" evidence="7">
    <location>
        <begin position="23"/>
        <end position="430"/>
    </location>
</feature>
<comment type="similarity">
    <text evidence="6">Belongs to the peptidase M48 family.</text>
</comment>
<evidence type="ECO:0000256" key="5">
    <source>
        <dbReference type="ARBA" id="ARBA00023049"/>
    </source>
</evidence>
<dbReference type="GO" id="GO:0004222">
    <property type="term" value="F:metalloendopeptidase activity"/>
    <property type="evidence" value="ECO:0007669"/>
    <property type="project" value="InterPro"/>
</dbReference>
<dbReference type="RefSeq" id="WP_079667558.1">
    <property type="nucleotide sequence ID" value="NZ_FUYZ01000008.1"/>
</dbReference>
<feature type="signal peptide" evidence="7">
    <location>
        <begin position="1"/>
        <end position="22"/>
    </location>
</feature>
<dbReference type="Pfam" id="PF01435">
    <property type="entry name" value="Peptidase_M48"/>
    <property type="match status" value="1"/>
</dbReference>
<proteinExistence type="inferred from homology"/>
<dbReference type="EMBL" id="FUYZ01000008">
    <property type="protein sequence ID" value="SKC00297.1"/>
    <property type="molecule type" value="Genomic_DNA"/>
</dbReference>
<dbReference type="GO" id="GO:0016020">
    <property type="term" value="C:membrane"/>
    <property type="evidence" value="ECO:0007669"/>
    <property type="project" value="TreeGrafter"/>
</dbReference>
<dbReference type="Proteomes" id="UP000191112">
    <property type="component" value="Unassembled WGS sequence"/>
</dbReference>
<accession>A0A1T5FW26</accession>
<comment type="cofactor">
    <cofactor evidence="6">
        <name>Zn(2+)</name>
        <dbReference type="ChEBI" id="CHEBI:29105"/>
    </cofactor>
    <text evidence="6">Binds 1 zinc ion per subunit.</text>
</comment>
<organism evidence="9 10">
    <name type="scientific">Soonwooa buanensis</name>
    <dbReference type="NCBI Taxonomy" id="619805"/>
    <lineage>
        <taxon>Bacteria</taxon>
        <taxon>Pseudomonadati</taxon>
        <taxon>Bacteroidota</taxon>
        <taxon>Flavobacteriia</taxon>
        <taxon>Flavobacteriales</taxon>
        <taxon>Weeksellaceae</taxon>
        <taxon>Chryseobacterium group</taxon>
        <taxon>Soonwooa</taxon>
    </lineage>
</organism>
<evidence type="ECO:0000256" key="6">
    <source>
        <dbReference type="RuleBase" id="RU003983"/>
    </source>
</evidence>
<dbReference type="STRING" id="619805.SAMN05660477_02354"/>
<evidence type="ECO:0000259" key="8">
    <source>
        <dbReference type="Pfam" id="PF01435"/>
    </source>
</evidence>
<evidence type="ECO:0000313" key="9">
    <source>
        <dbReference type="EMBL" id="SKC00297.1"/>
    </source>
</evidence>
<dbReference type="Gene3D" id="3.30.2010.10">
    <property type="entry name" value="Metalloproteases ('zincins'), catalytic domain"/>
    <property type="match status" value="1"/>
</dbReference>